<evidence type="ECO:0000256" key="1">
    <source>
        <dbReference type="SAM" id="SignalP"/>
    </source>
</evidence>
<keyword evidence="3" id="KW-1185">Reference proteome</keyword>
<dbReference type="RefSeq" id="WP_072754211.1">
    <property type="nucleotide sequence ID" value="NZ_FOAW01000022.1"/>
</dbReference>
<sequence>MPSRRPFRPLARACTTLLVLVGAVAIAAPHVSAAPPPASSTTWLCRPGQADDPCGGRSGAPVDCFYVYPTVSLQQSSNANLDASPELRAVAGLQAAPFGANCNVWAPVYRQSTLRTLFTGTGPERSAASHLAYEDVEHAWDDYLAHHNNGRGVVLIGHSQGTFMLRALIRNRIDGKPIQSQLVSALLIGGNVLVRKGERVGGDFSFVPACTGPVQTGCVIAYSAYSKTPPPDTAFGLAPQSPGTSTQANLPSGPEYEVLCTNPGSLRDNTNSPIRGILAGREVDEFRAQCTGGDGPHVLMVDGPGAGLLPAIPRENWGLHQIDINLAQRDLVDLVRAQSAAYAR</sequence>
<feature type="chain" id="PRO_5011760439" description="DUF3089 domain-containing protein" evidence="1">
    <location>
        <begin position="34"/>
        <end position="344"/>
    </location>
</feature>
<dbReference type="Pfam" id="PF11288">
    <property type="entry name" value="DUF3089"/>
    <property type="match status" value="1"/>
</dbReference>
<dbReference type="OrthoDB" id="9794645at2"/>
<feature type="signal peptide" evidence="1">
    <location>
        <begin position="1"/>
        <end position="33"/>
    </location>
</feature>
<proteinExistence type="predicted"/>
<evidence type="ECO:0000313" key="2">
    <source>
        <dbReference type="EMBL" id="SEM08642.1"/>
    </source>
</evidence>
<name>A0A1H7VHB8_9NOCA</name>
<protein>
    <recommendedName>
        <fullName evidence="4">DUF3089 domain-containing protein</fullName>
    </recommendedName>
</protein>
<evidence type="ECO:0000313" key="3">
    <source>
        <dbReference type="Proteomes" id="UP000198677"/>
    </source>
</evidence>
<organism evidence="2 3">
    <name type="scientific">Rhodococcus maanshanensis</name>
    <dbReference type="NCBI Taxonomy" id="183556"/>
    <lineage>
        <taxon>Bacteria</taxon>
        <taxon>Bacillati</taxon>
        <taxon>Actinomycetota</taxon>
        <taxon>Actinomycetes</taxon>
        <taxon>Mycobacteriales</taxon>
        <taxon>Nocardiaceae</taxon>
        <taxon>Rhodococcus</taxon>
    </lineage>
</organism>
<gene>
    <name evidence="2" type="ORF">SAMN05444583_12213</name>
</gene>
<accession>A0A1H7VHB8</accession>
<dbReference type="SUPFAM" id="SSF53474">
    <property type="entry name" value="alpha/beta-Hydrolases"/>
    <property type="match status" value="1"/>
</dbReference>
<keyword evidence="1" id="KW-0732">Signal</keyword>
<evidence type="ECO:0008006" key="4">
    <source>
        <dbReference type="Google" id="ProtNLM"/>
    </source>
</evidence>
<dbReference type="InterPro" id="IPR021440">
    <property type="entry name" value="DUF3089"/>
</dbReference>
<dbReference type="AlphaFoldDB" id="A0A1H7VHB8"/>
<dbReference type="EMBL" id="FOAW01000022">
    <property type="protein sequence ID" value="SEM08642.1"/>
    <property type="molecule type" value="Genomic_DNA"/>
</dbReference>
<dbReference type="InterPro" id="IPR029058">
    <property type="entry name" value="AB_hydrolase_fold"/>
</dbReference>
<reference evidence="3" key="1">
    <citation type="submission" date="2016-10" db="EMBL/GenBank/DDBJ databases">
        <authorList>
            <person name="Varghese N."/>
            <person name="Submissions S."/>
        </authorList>
    </citation>
    <scope>NUCLEOTIDE SEQUENCE [LARGE SCALE GENOMIC DNA]</scope>
    <source>
        <strain evidence="3">DSM 44675</strain>
    </source>
</reference>
<dbReference type="Proteomes" id="UP000198677">
    <property type="component" value="Unassembled WGS sequence"/>
</dbReference>